<protein>
    <submittedName>
        <fullName evidence="1">Uncharacterized protein</fullName>
    </submittedName>
</protein>
<organism evidence="1 2">
    <name type="scientific">Chryseobacterium arachidis</name>
    <dbReference type="NCBI Taxonomy" id="1416778"/>
    <lineage>
        <taxon>Bacteria</taxon>
        <taxon>Pseudomonadati</taxon>
        <taxon>Bacteroidota</taxon>
        <taxon>Flavobacteriia</taxon>
        <taxon>Flavobacteriales</taxon>
        <taxon>Weeksellaceae</taxon>
        <taxon>Chryseobacterium group</taxon>
        <taxon>Chryseobacterium</taxon>
    </lineage>
</organism>
<evidence type="ECO:0000313" key="1">
    <source>
        <dbReference type="EMBL" id="SHG81174.1"/>
    </source>
</evidence>
<dbReference type="Gene3D" id="1.10.30.50">
    <property type="match status" value="1"/>
</dbReference>
<sequence length="376" mass="44181">MRKINYPTDIATFSDEYYNSLLKTTEGEINHFLSGIPLIFPPITFKDLVTENFEDLIGYSYLLETYFSSKSPTEVERFKSLFNYSKNQPFIADFFMNKKDDLEMKTCFYCNIDFINSFNDIGEYENEIDFINKATLEELKIILGGKKAESVYKELRIKNISKFDELKTIKGIGKETIKDIKLIKLDDLKKYKNHFTLDHFMPQSKYPYFSLNLFNLIPSCYSCNSKFKGAMVFKDIDNLKYLSPSSNLFSLNSEIGFKLYFNTKGKRLETKIKNTRILNDIRVDFENMGSVKEFDVYLDMFKLKGRYVYHKNEAMKLVKKRKDYPDSELNEIAKLTGRHVLDIKKDIFGSLIFNDDEKNEPFAKYKREIAEQLGLL</sequence>
<name>A0A1M5MV19_9FLAO</name>
<reference evidence="2" key="1">
    <citation type="submission" date="2016-11" db="EMBL/GenBank/DDBJ databases">
        <authorList>
            <person name="Varghese N."/>
            <person name="Submissions S."/>
        </authorList>
    </citation>
    <scope>NUCLEOTIDE SEQUENCE [LARGE SCALE GENOMIC DNA]</scope>
    <source>
        <strain evidence="2">DSM 27619</strain>
    </source>
</reference>
<accession>A0A1M5MV19</accession>
<keyword evidence="2" id="KW-1185">Reference proteome</keyword>
<dbReference type="RefSeq" id="WP_072964252.1">
    <property type="nucleotide sequence ID" value="NZ_FQUT01000026.1"/>
</dbReference>
<dbReference type="Proteomes" id="UP000184518">
    <property type="component" value="Unassembled WGS sequence"/>
</dbReference>
<gene>
    <name evidence="1" type="ORF">SAMN05443633_1263</name>
</gene>
<dbReference type="EMBL" id="FQUT01000026">
    <property type="protein sequence ID" value="SHG81174.1"/>
    <property type="molecule type" value="Genomic_DNA"/>
</dbReference>
<proteinExistence type="predicted"/>
<dbReference type="AlphaFoldDB" id="A0A1M5MV19"/>
<dbReference type="STRING" id="1416778.SAMN05443633_1263"/>
<dbReference type="OrthoDB" id="9816185at2"/>
<evidence type="ECO:0000313" key="2">
    <source>
        <dbReference type="Proteomes" id="UP000184518"/>
    </source>
</evidence>